<dbReference type="AlphaFoldDB" id="A0A1H1M0K6"/>
<gene>
    <name evidence="6" type="ORF">SAMN05444158_0044</name>
</gene>
<dbReference type="Gene3D" id="3.40.228.10">
    <property type="entry name" value="Dimethylsulfoxide Reductase, domain 2"/>
    <property type="match status" value="1"/>
</dbReference>
<dbReference type="FunFam" id="2.20.25.90:FF:000012">
    <property type="entry name" value="Anaerobic selenocysteine-containing dehydrogenase"/>
    <property type="match status" value="1"/>
</dbReference>
<evidence type="ECO:0000256" key="1">
    <source>
        <dbReference type="ARBA" id="ARBA00010312"/>
    </source>
</evidence>
<dbReference type="Gene3D" id="2.40.40.20">
    <property type="match status" value="1"/>
</dbReference>
<feature type="domain" description="4Fe-4S Mo/W bis-MGD-type" evidence="5">
    <location>
        <begin position="7"/>
        <end position="65"/>
    </location>
</feature>
<dbReference type="RefSeq" id="WP_146685879.1">
    <property type="nucleotide sequence ID" value="NZ_LT629750.1"/>
</dbReference>
<dbReference type="EMBL" id="LT629750">
    <property type="protein sequence ID" value="SDR80384.1"/>
    <property type="molecule type" value="Genomic_DNA"/>
</dbReference>
<dbReference type="CDD" id="cd02766">
    <property type="entry name" value="MopB_3"/>
    <property type="match status" value="1"/>
</dbReference>
<dbReference type="SMART" id="SM00926">
    <property type="entry name" value="Molybdop_Fe4S4"/>
    <property type="match status" value="1"/>
</dbReference>
<dbReference type="GO" id="GO:0043546">
    <property type="term" value="F:molybdopterin cofactor binding"/>
    <property type="evidence" value="ECO:0007669"/>
    <property type="project" value="InterPro"/>
</dbReference>
<dbReference type="Pfam" id="PF00384">
    <property type="entry name" value="Molybdopterin"/>
    <property type="match status" value="1"/>
</dbReference>
<dbReference type="CDD" id="cd02786">
    <property type="entry name" value="MopB_CT_3"/>
    <property type="match status" value="1"/>
</dbReference>
<dbReference type="Gene3D" id="3.40.50.740">
    <property type="match status" value="1"/>
</dbReference>
<keyword evidence="2" id="KW-0479">Metal-binding</keyword>
<name>A0A1H1M0K6_9BRAD</name>
<dbReference type="Gene3D" id="2.20.25.90">
    <property type="entry name" value="ADC-like domains"/>
    <property type="match status" value="1"/>
</dbReference>
<keyword evidence="7" id="KW-1185">Reference proteome</keyword>
<evidence type="ECO:0000256" key="2">
    <source>
        <dbReference type="ARBA" id="ARBA00022723"/>
    </source>
</evidence>
<dbReference type="Gene3D" id="3.30.2070.10">
    <property type="entry name" value="Formate dehydrogenase/DMSO reductase"/>
    <property type="match status" value="1"/>
</dbReference>
<dbReference type="InterPro" id="IPR037920">
    <property type="entry name" value="YoaE_C"/>
</dbReference>
<protein>
    <submittedName>
        <fullName evidence="6">Anaerobic selenocysteine-containing dehydrogenase</fullName>
    </submittedName>
</protein>
<dbReference type="GO" id="GO:0016491">
    <property type="term" value="F:oxidoreductase activity"/>
    <property type="evidence" value="ECO:0007669"/>
    <property type="project" value="InterPro"/>
</dbReference>
<dbReference type="PROSITE" id="PS51669">
    <property type="entry name" value="4FE4S_MOW_BIS_MGD"/>
    <property type="match status" value="1"/>
</dbReference>
<dbReference type="GO" id="GO:0051536">
    <property type="term" value="F:iron-sulfur cluster binding"/>
    <property type="evidence" value="ECO:0007669"/>
    <property type="project" value="UniProtKB-KW"/>
</dbReference>
<dbReference type="SUPFAM" id="SSF53706">
    <property type="entry name" value="Formate dehydrogenase/DMSO reductase, domains 1-3"/>
    <property type="match status" value="1"/>
</dbReference>
<keyword evidence="4" id="KW-0411">Iron-sulfur</keyword>
<dbReference type="Proteomes" id="UP000243904">
    <property type="component" value="Chromosome I"/>
</dbReference>
<dbReference type="SUPFAM" id="SSF50692">
    <property type="entry name" value="ADC-like"/>
    <property type="match status" value="1"/>
</dbReference>
<evidence type="ECO:0000313" key="7">
    <source>
        <dbReference type="Proteomes" id="UP000243904"/>
    </source>
</evidence>
<dbReference type="InterPro" id="IPR006656">
    <property type="entry name" value="Mopterin_OxRdtase"/>
</dbReference>
<dbReference type="InterPro" id="IPR006963">
    <property type="entry name" value="Mopterin_OxRdtase_4Fe-4S_dom"/>
</dbReference>
<organism evidence="6 7">
    <name type="scientific">Bradyrhizobium canariense</name>
    <dbReference type="NCBI Taxonomy" id="255045"/>
    <lineage>
        <taxon>Bacteria</taxon>
        <taxon>Pseudomonadati</taxon>
        <taxon>Pseudomonadota</taxon>
        <taxon>Alphaproteobacteria</taxon>
        <taxon>Hyphomicrobiales</taxon>
        <taxon>Nitrobacteraceae</taxon>
        <taxon>Bradyrhizobium</taxon>
    </lineage>
</organism>
<dbReference type="GO" id="GO:0046872">
    <property type="term" value="F:metal ion binding"/>
    <property type="evidence" value="ECO:0007669"/>
    <property type="project" value="UniProtKB-KW"/>
</dbReference>
<dbReference type="Pfam" id="PF01568">
    <property type="entry name" value="Molydop_binding"/>
    <property type="match status" value="1"/>
</dbReference>
<comment type="similarity">
    <text evidence="1">Belongs to the prokaryotic molybdopterin-containing oxidoreductase family.</text>
</comment>
<evidence type="ECO:0000259" key="5">
    <source>
        <dbReference type="PROSITE" id="PS51669"/>
    </source>
</evidence>
<accession>A0A1H1M0K6</accession>
<sequence>MNQHAKIEIRHSTCPHDCPSACALDIEVIDNSTIGRVRGSKQQTYTAGVVCAKVARYAERIHHPDRLTYPQFRTGPKGSGKFGRISWDDALDEIAARFDRAEREFGAESVWPYYYAGTMGLVMRDGINRLAHVKKYSRFYSTICSTIARVGFAAGTGKVAGVDPREMGVSDLIVIWGTNPVNTQVNVMTHASRARKERGAKIAAVDVYNNDTMKQADIKILLRPGTDGAFACGVMHVLFREGYADRDYLARYTDCPAELEAHLATRTPEWASSISGVPVEEIEAFARAVGQTKRSFFRLGYGFTRSRNGAAQMHAALCIPAVTGAWQYEGGGAFFNNLAIWKFNESIIEGHDAIDRTTRILDQSKIGRILTGDPVALNGGPPVKAMLIQNTNPMTVAPEQALVRQGFARQDLFMVVHEQFMTETAQMADLVLPATMFMEHDDLYYGGGHQHISVGAKLIEPPGECRSNHQVLQGLARRLNAVHPGFEMSPRQLIDATLKKSGHGNIDALQADLWRDLQPDFRTSHYLDGFAHADKKFHFKADWAHVPLSNAGMMGAWDQMPSLPDHWTAIEEADEAHPFRLATSPSRSFLNTSFNETPSSQAREGVPTVMIHPDDAASLGIADGDAVTLGNMRGETSLTAKVFDGVRRGVLIAESVHPNKSHIGGRGINMLTGAEAVAPVGGAAFHDNKVWVKRAVPAAFPTP</sequence>
<dbReference type="PANTHER" id="PTHR43742">
    <property type="entry name" value="TRIMETHYLAMINE-N-OXIDE REDUCTASE"/>
    <property type="match status" value="1"/>
</dbReference>
<keyword evidence="3" id="KW-0408">Iron</keyword>
<evidence type="ECO:0000256" key="4">
    <source>
        <dbReference type="ARBA" id="ARBA00023014"/>
    </source>
</evidence>
<evidence type="ECO:0000256" key="3">
    <source>
        <dbReference type="ARBA" id="ARBA00023004"/>
    </source>
</evidence>
<reference evidence="7" key="1">
    <citation type="submission" date="2016-10" db="EMBL/GenBank/DDBJ databases">
        <authorList>
            <person name="Varghese N."/>
            <person name="Submissions S."/>
        </authorList>
    </citation>
    <scope>NUCLEOTIDE SEQUENCE [LARGE SCALE GENOMIC DNA]</scope>
    <source>
        <strain evidence="7">GAS369</strain>
    </source>
</reference>
<evidence type="ECO:0000313" key="6">
    <source>
        <dbReference type="EMBL" id="SDR80384.1"/>
    </source>
</evidence>
<dbReference type="InterPro" id="IPR006657">
    <property type="entry name" value="MoPterin_dinucl-bd_dom"/>
</dbReference>
<dbReference type="FunFam" id="2.40.40.20:FF:000034">
    <property type="entry name" value="Probable oxidoreductase YoaE"/>
    <property type="match status" value="1"/>
</dbReference>
<dbReference type="InterPro" id="IPR050612">
    <property type="entry name" value="Prok_Mopterin_Oxidored"/>
</dbReference>
<dbReference type="PANTHER" id="PTHR43742:SF6">
    <property type="entry name" value="OXIDOREDUCTASE YYAE-RELATED"/>
    <property type="match status" value="1"/>
</dbReference>
<dbReference type="Pfam" id="PF04879">
    <property type="entry name" value="Molybdop_Fe4S4"/>
    <property type="match status" value="1"/>
</dbReference>
<proteinExistence type="inferred from homology"/>
<dbReference type="InterPro" id="IPR009010">
    <property type="entry name" value="Asp_de-COase-like_dom_sf"/>
</dbReference>